<keyword evidence="4 8" id="KW-0560">Oxidoreductase</keyword>
<evidence type="ECO:0000256" key="6">
    <source>
        <dbReference type="ARBA" id="ARBA00023033"/>
    </source>
</evidence>
<keyword evidence="3 7" id="KW-0479">Metal-binding</keyword>
<dbReference type="PANTHER" id="PTHR24291:SF50">
    <property type="entry name" value="BIFUNCTIONAL ALBAFLAVENONE MONOOXYGENASE_TERPENE SYNTHASE"/>
    <property type="match status" value="1"/>
</dbReference>
<dbReference type="Proteomes" id="UP000677152">
    <property type="component" value="Chromosome"/>
</dbReference>
<dbReference type="AlphaFoldDB" id="A0AA45L737"/>
<sequence>MATLAPSPTGSRLFGSMFDLRRDSLGVLLRGMRECGDVVRFVAGPPGLRLTLHGVFSAEGAQRVLATDAANFRKDSKTYVEVRAAFGDGLFTSQDDAYRRQRGLIQPLFTRRRVDQYADAMREEVSAVLRRWRGLDDRVVDLREESTRLTLRVVARILFGVDVEEAVGTMRDSFPVISGSVARRTVSPVGLPRSWDRGYATAHRRVHGLCDRIIAERSAAGRPQGDDLLGLLARAQDETGDRLAASEVRDQVLIFLLAGHETTATALTFALHLMAHHRDAQARAREEVDRVLGGRPPGAADLDRLGYTTQVLKEAMRLYPPVPSVVRRSVAETEIGGYRIPAGSDVFVSPWVTHRHPAYWADPERFDPERFRPELEAERPRYAWFPFGRGPRACVGEHFAMLEAVQALAMVLQEFELEGVDTDVSLDQGMTLHATTPVRCRLSPR</sequence>
<keyword evidence="6 8" id="KW-0503">Monooxygenase</keyword>
<evidence type="ECO:0000256" key="7">
    <source>
        <dbReference type="PIRSR" id="PIRSR602401-1"/>
    </source>
</evidence>
<dbReference type="PANTHER" id="PTHR24291">
    <property type="entry name" value="CYTOCHROME P450 FAMILY 4"/>
    <property type="match status" value="1"/>
</dbReference>
<dbReference type="GO" id="GO:0020037">
    <property type="term" value="F:heme binding"/>
    <property type="evidence" value="ECO:0007669"/>
    <property type="project" value="InterPro"/>
</dbReference>
<dbReference type="InterPro" id="IPR036396">
    <property type="entry name" value="Cyt_P450_sf"/>
</dbReference>
<dbReference type="Pfam" id="PF00067">
    <property type="entry name" value="p450"/>
    <property type="match status" value="1"/>
</dbReference>
<dbReference type="SUPFAM" id="SSF48264">
    <property type="entry name" value="Cytochrome P450"/>
    <property type="match status" value="1"/>
</dbReference>
<organism evidence="9 10">
    <name type="scientific">Actinosynnema pretiosum subsp. pretiosum</name>
    <dbReference type="NCBI Taxonomy" id="103721"/>
    <lineage>
        <taxon>Bacteria</taxon>
        <taxon>Bacillati</taxon>
        <taxon>Actinomycetota</taxon>
        <taxon>Actinomycetes</taxon>
        <taxon>Pseudonocardiales</taxon>
        <taxon>Pseudonocardiaceae</taxon>
        <taxon>Actinosynnema</taxon>
    </lineage>
</organism>
<gene>
    <name evidence="9" type="ORF">KCV87_32640</name>
</gene>
<dbReference type="GO" id="GO:0004497">
    <property type="term" value="F:monooxygenase activity"/>
    <property type="evidence" value="ECO:0007669"/>
    <property type="project" value="UniProtKB-KW"/>
</dbReference>
<dbReference type="EMBL" id="CP073249">
    <property type="protein sequence ID" value="QUF04045.1"/>
    <property type="molecule type" value="Genomic_DNA"/>
</dbReference>
<keyword evidence="2 7" id="KW-0349">Heme</keyword>
<dbReference type="PROSITE" id="PS00086">
    <property type="entry name" value="CYTOCHROME_P450"/>
    <property type="match status" value="1"/>
</dbReference>
<comment type="similarity">
    <text evidence="1 8">Belongs to the cytochrome P450 family.</text>
</comment>
<dbReference type="InterPro" id="IPR050196">
    <property type="entry name" value="Cytochrome_P450_Monoox"/>
</dbReference>
<comment type="cofactor">
    <cofactor evidence="7">
        <name>heme</name>
        <dbReference type="ChEBI" id="CHEBI:30413"/>
    </cofactor>
</comment>
<evidence type="ECO:0000256" key="1">
    <source>
        <dbReference type="ARBA" id="ARBA00010617"/>
    </source>
</evidence>
<evidence type="ECO:0000256" key="8">
    <source>
        <dbReference type="RuleBase" id="RU000461"/>
    </source>
</evidence>
<evidence type="ECO:0000256" key="3">
    <source>
        <dbReference type="ARBA" id="ARBA00022723"/>
    </source>
</evidence>
<evidence type="ECO:0000256" key="2">
    <source>
        <dbReference type="ARBA" id="ARBA00022617"/>
    </source>
</evidence>
<name>A0AA45L737_9PSEU</name>
<proteinExistence type="inferred from homology"/>
<dbReference type="InterPro" id="IPR017972">
    <property type="entry name" value="Cyt_P450_CS"/>
</dbReference>
<accession>A0AA45L737</accession>
<reference evidence="9" key="1">
    <citation type="submission" date="2021-04" db="EMBL/GenBank/DDBJ databases">
        <title>Genomic sequence of Actinosynnema pretiosum subsp. pretiosum ATCC 31280 (C-14919).</title>
        <authorList>
            <person name="Bai L."/>
            <person name="Wang X."/>
            <person name="Xiao Y."/>
        </authorList>
    </citation>
    <scope>NUCLEOTIDE SEQUENCE</scope>
    <source>
        <strain evidence="9">ATCC 31280</strain>
    </source>
</reference>
<dbReference type="CDD" id="cd20620">
    <property type="entry name" value="CYP132-like"/>
    <property type="match status" value="1"/>
</dbReference>
<dbReference type="InterPro" id="IPR001128">
    <property type="entry name" value="Cyt_P450"/>
</dbReference>
<evidence type="ECO:0000313" key="9">
    <source>
        <dbReference type="EMBL" id="QUF04045.1"/>
    </source>
</evidence>
<dbReference type="InterPro" id="IPR002401">
    <property type="entry name" value="Cyt_P450_E_grp-I"/>
</dbReference>
<evidence type="ECO:0000313" key="10">
    <source>
        <dbReference type="Proteomes" id="UP000677152"/>
    </source>
</evidence>
<dbReference type="GO" id="GO:0005506">
    <property type="term" value="F:iron ion binding"/>
    <property type="evidence" value="ECO:0007669"/>
    <property type="project" value="InterPro"/>
</dbReference>
<keyword evidence="5 7" id="KW-0408">Iron</keyword>
<dbReference type="GO" id="GO:0016705">
    <property type="term" value="F:oxidoreductase activity, acting on paired donors, with incorporation or reduction of molecular oxygen"/>
    <property type="evidence" value="ECO:0007669"/>
    <property type="project" value="InterPro"/>
</dbReference>
<dbReference type="Gene3D" id="1.10.630.10">
    <property type="entry name" value="Cytochrome P450"/>
    <property type="match status" value="1"/>
</dbReference>
<protein>
    <submittedName>
        <fullName evidence="9">Cytochrome P450</fullName>
    </submittedName>
</protein>
<dbReference type="PRINTS" id="PR00463">
    <property type="entry name" value="EP450I"/>
</dbReference>
<dbReference type="PRINTS" id="PR00385">
    <property type="entry name" value="P450"/>
</dbReference>
<feature type="binding site" description="axial binding residue" evidence="7">
    <location>
        <position position="394"/>
    </location>
    <ligand>
        <name>heme</name>
        <dbReference type="ChEBI" id="CHEBI:30413"/>
    </ligand>
    <ligandPart>
        <name>Fe</name>
        <dbReference type="ChEBI" id="CHEBI:18248"/>
    </ligandPart>
</feature>
<evidence type="ECO:0000256" key="4">
    <source>
        <dbReference type="ARBA" id="ARBA00023002"/>
    </source>
</evidence>
<evidence type="ECO:0000256" key="5">
    <source>
        <dbReference type="ARBA" id="ARBA00023004"/>
    </source>
</evidence>